<keyword evidence="1" id="KW-0472">Membrane</keyword>
<evidence type="ECO:0000256" key="1">
    <source>
        <dbReference type="SAM" id="Phobius"/>
    </source>
</evidence>
<reference evidence="2 3" key="1">
    <citation type="submission" date="2021-06" db="EMBL/GenBank/DDBJ databases">
        <title>Caerostris darwini draft genome.</title>
        <authorList>
            <person name="Kono N."/>
            <person name="Arakawa K."/>
        </authorList>
    </citation>
    <scope>NUCLEOTIDE SEQUENCE [LARGE SCALE GENOMIC DNA]</scope>
</reference>
<keyword evidence="3" id="KW-1185">Reference proteome</keyword>
<dbReference type="AlphaFoldDB" id="A0AAV4T6C5"/>
<evidence type="ECO:0000313" key="2">
    <source>
        <dbReference type="EMBL" id="GIY40325.1"/>
    </source>
</evidence>
<gene>
    <name evidence="2" type="ORF">CDAR_617642</name>
</gene>
<dbReference type="Proteomes" id="UP001054837">
    <property type="component" value="Unassembled WGS sequence"/>
</dbReference>
<keyword evidence="1" id="KW-0812">Transmembrane</keyword>
<comment type="caution">
    <text evidence="2">The sequence shown here is derived from an EMBL/GenBank/DDBJ whole genome shotgun (WGS) entry which is preliminary data.</text>
</comment>
<organism evidence="2 3">
    <name type="scientific">Caerostris darwini</name>
    <dbReference type="NCBI Taxonomy" id="1538125"/>
    <lineage>
        <taxon>Eukaryota</taxon>
        <taxon>Metazoa</taxon>
        <taxon>Ecdysozoa</taxon>
        <taxon>Arthropoda</taxon>
        <taxon>Chelicerata</taxon>
        <taxon>Arachnida</taxon>
        <taxon>Araneae</taxon>
        <taxon>Araneomorphae</taxon>
        <taxon>Entelegynae</taxon>
        <taxon>Araneoidea</taxon>
        <taxon>Araneidae</taxon>
        <taxon>Caerostris</taxon>
    </lineage>
</organism>
<accession>A0AAV4T6C5</accession>
<protein>
    <submittedName>
        <fullName evidence="2">Uncharacterized protein</fullName>
    </submittedName>
</protein>
<evidence type="ECO:0000313" key="3">
    <source>
        <dbReference type="Proteomes" id="UP001054837"/>
    </source>
</evidence>
<keyword evidence="1" id="KW-1133">Transmembrane helix</keyword>
<name>A0AAV4T6C5_9ARAC</name>
<dbReference type="EMBL" id="BPLQ01008920">
    <property type="protein sequence ID" value="GIY40325.1"/>
    <property type="molecule type" value="Genomic_DNA"/>
</dbReference>
<feature type="transmembrane region" description="Helical" evidence="1">
    <location>
        <begin position="47"/>
        <end position="68"/>
    </location>
</feature>
<proteinExistence type="predicted"/>
<sequence length="78" mass="9298">MLNGTPKMNEQQQSAVEELELKVYRLNMKVQLLEAGQNDILKRVLELHGFFLVLEIIIMSTIFSIFFNKFKRNEYYIK</sequence>